<protein>
    <submittedName>
        <fullName evidence="1">Sce7725 family protein</fullName>
    </submittedName>
</protein>
<organism evidence="1 2">
    <name type="scientific">Levilactobacillus brevis</name>
    <name type="common">Lactobacillus brevis</name>
    <dbReference type="NCBI Taxonomy" id="1580"/>
    <lineage>
        <taxon>Bacteria</taxon>
        <taxon>Bacillati</taxon>
        <taxon>Bacillota</taxon>
        <taxon>Bacilli</taxon>
        <taxon>Lactobacillales</taxon>
        <taxon>Lactobacillaceae</taxon>
        <taxon>Levilactobacillus</taxon>
    </lineage>
</organism>
<accession>A0AA41ENB7</accession>
<dbReference type="EMBL" id="JAERKF010000003">
    <property type="protein sequence ID" value="MBS1009823.1"/>
    <property type="molecule type" value="Genomic_DNA"/>
</dbReference>
<sequence length="305" mass="34690">MMYFPYFRGRQYDLLALKDIAEQRCLPPNIIPIIEPVRDIRVLPQTVAAFMAANHPLVVIANPTVSDYVLTQQKLHDWHEWANDPNLIVGHILTPTTLPDDVTPSTDQPTLLIAHHYDELVAVQHAGWLETPTYLLVPPEARVRQLVSRSSISLFDHAWLPDHDQTYANLVDGFFSDDWVLADLLGYQGVSDYTIGGHYYSEHGYPAKAVTLHLTYFAGEQLRIHRFVSDDRTDFSHPKEKFFQAVAKLAAWLPQQPTAVQTPAAKQLAAYHEQQHFPGLGVVKRLSLVHHLQMMAAYFTQHYPA</sequence>
<comment type="caution">
    <text evidence="1">The sequence shown here is derived from an EMBL/GenBank/DDBJ whole genome shotgun (WGS) entry which is preliminary data.</text>
</comment>
<evidence type="ECO:0000313" key="2">
    <source>
        <dbReference type="Proteomes" id="UP000676478"/>
    </source>
</evidence>
<evidence type="ECO:0000313" key="1">
    <source>
        <dbReference type="EMBL" id="MBS1009823.1"/>
    </source>
</evidence>
<dbReference type="AlphaFoldDB" id="A0AA41ENB7"/>
<dbReference type="Proteomes" id="UP000676478">
    <property type="component" value="Unassembled WGS sequence"/>
</dbReference>
<name>A0AA41ENB7_LEVBR</name>
<gene>
    <name evidence="1" type="ORF">JK167_03110</name>
</gene>
<dbReference type="InterPro" id="IPR047727">
    <property type="entry name" value="Sce7725-like"/>
</dbReference>
<reference evidence="1" key="2">
    <citation type="submission" date="2022-09" db="EMBL/GenBank/DDBJ databases">
        <title>Genome-inferred correspondence between phylogeny and metabolic traits in the wild Drosophila gut microbiome.</title>
        <authorList>
            <person name="Bueno E."/>
            <person name="Blow F."/>
            <person name="Douglas A.E."/>
        </authorList>
    </citation>
    <scope>NUCLEOTIDE SEQUENCE</scope>
    <source>
        <strain evidence="1">Dm-2019-70</strain>
    </source>
</reference>
<dbReference type="NCBIfam" id="NF033831">
    <property type="entry name" value="sce7725_fam"/>
    <property type="match status" value="1"/>
</dbReference>
<reference evidence="1" key="1">
    <citation type="submission" date="2020-12" db="EMBL/GenBank/DDBJ databases">
        <authorList>
            <person name="Mcmullen J.G."/>
        </authorList>
    </citation>
    <scope>NUCLEOTIDE SEQUENCE</scope>
    <source>
        <strain evidence="1">Dm-2019-70</strain>
    </source>
</reference>
<dbReference type="RefSeq" id="WP_039106035.1">
    <property type="nucleotide sequence ID" value="NZ_CAKMAP010000001.1"/>
</dbReference>
<proteinExistence type="predicted"/>